<protein>
    <submittedName>
        <fullName evidence="1">Uncharacterized protein</fullName>
    </submittedName>
</protein>
<gene>
    <name evidence="1" type="ordered locus">Clocel_3963</name>
</gene>
<proteinExistence type="predicted"/>
<organism evidence="1 2">
    <name type="scientific">Clostridium cellulovorans (strain ATCC 35296 / DSM 3052 / OCM 3 / 743B)</name>
    <dbReference type="NCBI Taxonomy" id="573061"/>
    <lineage>
        <taxon>Bacteria</taxon>
        <taxon>Bacillati</taxon>
        <taxon>Bacillota</taxon>
        <taxon>Clostridia</taxon>
        <taxon>Eubacteriales</taxon>
        <taxon>Clostridiaceae</taxon>
        <taxon>Clostridium</taxon>
    </lineage>
</organism>
<dbReference type="Proteomes" id="UP000002730">
    <property type="component" value="Chromosome"/>
</dbReference>
<accession>D9SLI9</accession>
<dbReference type="KEGG" id="ccb:Clocel_3963"/>
<name>D9SLI9_CLOC7</name>
<dbReference type="HOGENOM" id="CLU_1406611_0_0_9"/>
<evidence type="ECO:0000313" key="2">
    <source>
        <dbReference type="Proteomes" id="UP000002730"/>
    </source>
</evidence>
<evidence type="ECO:0000313" key="1">
    <source>
        <dbReference type="EMBL" id="ADL53626.1"/>
    </source>
</evidence>
<keyword evidence="2" id="KW-1185">Reference proteome</keyword>
<dbReference type="eggNOG" id="ENOG502ZB7Y">
    <property type="taxonomic scope" value="Bacteria"/>
</dbReference>
<dbReference type="STRING" id="573061.Clocel_3963"/>
<reference evidence="1 2" key="1">
    <citation type="submission" date="2010-08" db="EMBL/GenBank/DDBJ databases">
        <title>Complete sequence of Clostridium cellulovorans 743B.</title>
        <authorList>
            <consortium name="US DOE Joint Genome Institute"/>
            <person name="Lucas S."/>
            <person name="Copeland A."/>
            <person name="Lapidus A."/>
            <person name="Cheng J.-F."/>
            <person name="Bruce D."/>
            <person name="Goodwin L."/>
            <person name="Pitluck S."/>
            <person name="Chertkov O."/>
            <person name="Detter J.C."/>
            <person name="Han C."/>
            <person name="Tapia R."/>
            <person name="Land M."/>
            <person name="Hauser L."/>
            <person name="Chang Y.-J."/>
            <person name="Jeffries C."/>
            <person name="Kyrpides N."/>
            <person name="Ivanova N."/>
            <person name="Mikhailova N."/>
            <person name="Hemme C.L."/>
            <person name="Woyke T."/>
        </authorList>
    </citation>
    <scope>NUCLEOTIDE SEQUENCE [LARGE SCALE GENOMIC DNA]</scope>
    <source>
        <strain evidence="2">ATCC 35296 / DSM 3052 / OCM 3 / 743B</strain>
    </source>
</reference>
<sequence length="201" mass="21943">MRLSGRKMGNVAFIRLAEVINKKQDKCVTSISVSPIISDCSGTIYFTDLQLQEGSALTGYAPHTEKLLTKSQDDGVDREPVWFNGVVRSKETVIVCNLGGTSAGLDISVYPKSDMASDSIELAQGVGGQRVRFPSAMKADDEIQLLASTRECLKNGAAEKKEGFYQYSAAWDSKHIVKVEKGKSARVLFELQEMEDGGELL</sequence>
<dbReference type="EMBL" id="CP002160">
    <property type="protein sequence ID" value="ADL53626.1"/>
    <property type="molecule type" value="Genomic_DNA"/>
</dbReference>
<dbReference type="AlphaFoldDB" id="D9SLI9"/>